<dbReference type="AlphaFoldDB" id="A0A5C6M1E1"/>
<protein>
    <recommendedName>
        <fullName evidence="4">Chemotaxis phosphatase CheX-like domain-containing protein</fullName>
    </recommendedName>
</protein>
<dbReference type="GO" id="GO:0006935">
    <property type="term" value="P:chemotaxis"/>
    <property type="evidence" value="ECO:0007669"/>
    <property type="project" value="UniProtKB-KW"/>
</dbReference>
<organism evidence="2 3">
    <name type="scientific">Planctomyces bekefii</name>
    <dbReference type="NCBI Taxonomy" id="1653850"/>
    <lineage>
        <taxon>Bacteria</taxon>
        <taxon>Pseudomonadati</taxon>
        <taxon>Planctomycetota</taxon>
        <taxon>Planctomycetia</taxon>
        <taxon>Planctomycetales</taxon>
        <taxon>Planctomycetaceae</taxon>
        <taxon>Planctomyces</taxon>
    </lineage>
</organism>
<sequence length="112" mass="12143">MFLESIVQALFPHASLSSRFVEFDDVLGEILNQISGGATNLLREIGIVSAIGLPSVLRREAIANFAHPVPGHTICLPFEFGAGNCSIEVCLGDRMAIDPLQEPFEFQIFIVG</sequence>
<dbReference type="Gene3D" id="3.40.1550.10">
    <property type="entry name" value="CheC-like"/>
    <property type="match status" value="1"/>
</dbReference>
<accession>A0A5C6M1E1</accession>
<keyword evidence="3" id="KW-1185">Reference proteome</keyword>
<reference evidence="2 3" key="2">
    <citation type="submission" date="2019-08" db="EMBL/GenBank/DDBJ databases">
        <authorList>
            <person name="Henke P."/>
        </authorList>
    </citation>
    <scope>NUCLEOTIDE SEQUENCE [LARGE SCALE GENOMIC DNA]</scope>
    <source>
        <strain evidence="2">Phe10_nw2017</strain>
    </source>
</reference>
<evidence type="ECO:0000313" key="3">
    <source>
        <dbReference type="Proteomes" id="UP000321083"/>
    </source>
</evidence>
<gene>
    <name evidence="2" type="ORF">E3A20_28960</name>
</gene>
<keyword evidence="1" id="KW-0145">Chemotaxis</keyword>
<dbReference type="SUPFAM" id="SSF103039">
    <property type="entry name" value="CheC-like"/>
    <property type="match status" value="1"/>
</dbReference>
<reference evidence="2 3" key="1">
    <citation type="submission" date="2019-08" db="EMBL/GenBank/DDBJ databases">
        <title>100 year-old enigma solved: identification of Planctomyces bekefii, the type genus and species of the phylum Planctomycetes.</title>
        <authorList>
            <person name="Svetlana D.N."/>
            <person name="Overmann J."/>
        </authorList>
    </citation>
    <scope>NUCLEOTIDE SEQUENCE [LARGE SCALE GENOMIC DNA]</scope>
    <source>
        <strain evidence="2">Phe10_nw2017</strain>
    </source>
</reference>
<dbReference type="InterPro" id="IPR028976">
    <property type="entry name" value="CheC-like_sf"/>
</dbReference>
<dbReference type="EMBL" id="SRHE01000911">
    <property type="protein sequence ID" value="TWW07975.1"/>
    <property type="molecule type" value="Genomic_DNA"/>
</dbReference>
<dbReference type="Proteomes" id="UP000321083">
    <property type="component" value="Unassembled WGS sequence"/>
</dbReference>
<evidence type="ECO:0000313" key="2">
    <source>
        <dbReference type="EMBL" id="TWW07975.1"/>
    </source>
</evidence>
<evidence type="ECO:0008006" key="4">
    <source>
        <dbReference type="Google" id="ProtNLM"/>
    </source>
</evidence>
<evidence type="ECO:0000256" key="1">
    <source>
        <dbReference type="ARBA" id="ARBA00022500"/>
    </source>
</evidence>
<proteinExistence type="predicted"/>
<comment type="caution">
    <text evidence="2">The sequence shown here is derived from an EMBL/GenBank/DDBJ whole genome shotgun (WGS) entry which is preliminary data.</text>
</comment>
<name>A0A5C6M1E1_9PLAN</name>